<keyword evidence="2" id="KW-1185">Reference proteome</keyword>
<organism evidence="1 2">
    <name type="scientific">Chimaeribacter californicus</name>
    <dbReference type="NCBI Taxonomy" id="2060067"/>
    <lineage>
        <taxon>Bacteria</taxon>
        <taxon>Pseudomonadati</taxon>
        <taxon>Pseudomonadota</taxon>
        <taxon>Gammaproteobacteria</taxon>
        <taxon>Enterobacterales</taxon>
        <taxon>Yersiniaceae</taxon>
        <taxon>Chimaeribacter</taxon>
    </lineage>
</organism>
<gene>
    <name evidence="1" type="ORF">CYR55_22975</name>
</gene>
<comment type="caution">
    <text evidence="1">The sequence shown here is derived from an EMBL/GenBank/DDBJ whole genome shotgun (WGS) entry which is preliminary data.</text>
</comment>
<protein>
    <submittedName>
        <fullName evidence="1">Uncharacterized protein</fullName>
    </submittedName>
</protein>
<reference evidence="1 2" key="1">
    <citation type="submission" date="2017-12" db="EMBL/GenBank/DDBJ databases">
        <title>Characterization of six clinical isolates of Enterochimera gen. nov., a novel genus of the Yersiniaciae family and the three species Enterochimera arupensis sp. nov., Enterochimera coloradensis sp. nov, and Enterochimera californica sp. nov.</title>
        <authorList>
            <person name="Rossi A."/>
            <person name="Fisher M."/>
        </authorList>
    </citation>
    <scope>NUCLEOTIDE SEQUENCE [LARGE SCALE GENOMIC DNA]</scope>
    <source>
        <strain evidence="2">2015-Iso6</strain>
    </source>
</reference>
<dbReference type="RefSeq" id="WP_101818595.1">
    <property type="nucleotide sequence ID" value="NZ_PJZF01000085.1"/>
</dbReference>
<dbReference type="EMBL" id="PJZF01000085">
    <property type="protein sequence ID" value="PLR29159.1"/>
    <property type="molecule type" value="Genomic_DNA"/>
</dbReference>
<dbReference type="Proteomes" id="UP000234240">
    <property type="component" value="Unassembled WGS sequence"/>
</dbReference>
<dbReference type="OrthoDB" id="6636693at2"/>
<evidence type="ECO:0000313" key="1">
    <source>
        <dbReference type="EMBL" id="PLR29159.1"/>
    </source>
</evidence>
<name>A0A2N5DSQ2_9GAMM</name>
<dbReference type="AlphaFoldDB" id="A0A2N5DSQ2"/>
<accession>A0A2N5DSQ2</accession>
<sequence length="103" mass="11468">MSQKLTLDAMLFWIFEETKDMRLTKAADGSAQLAITDKQDESHTFSGTLANVVIAAYTEISPDAEQDAHTDKVRDLCSKLTFGLFENSLQHQAHQALYETVSS</sequence>
<evidence type="ECO:0000313" key="2">
    <source>
        <dbReference type="Proteomes" id="UP000234240"/>
    </source>
</evidence>
<proteinExistence type="predicted"/>